<dbReference type="AlphaFoldDB" id="A0A0M0BS70"/>
<dbReference type="Gene3D" id="3.40.50.720">
    <property type="entry name" value="NAD(P)-binding Rossmann-like Domain"/>
    <property type="match status" value="1"/>
</dbReference>
<dbReference type="GO" id="GO:0019305">
    <property type="term" value="P:dTDP-rhamnose biosynthetic process"/>
    <property type="evidence" value="ECO:0007669"/>
    <property type="project" value="TreeGrafter"/>
</dbReference>
<dbReference type="InterPro" id="IPR029903">
    <property type="entry name" value="RmlD-like-bd"/>
</dbReference>
<dbReference type="GO" id="GO:0005829">
    <property type="term" value="C:cytosol"/>
    <property type="evidence" value="ECO:0007669"/>
    <property type="project" value="TreeGrafter"/>
</dbReference>
<dbReference type="SUPFAM" id="SSF51735">
    <property type="entry name" value="NAD(P)-binding Rossmann-fold domains"/>
    <property type="match status" value="1"/>
</dbReference>
<accession>A0A0M0BS70</accession>
<evidence type="ECO:0000313" key="3">
    <source>
        <dbReference type="Proteomes" id="UP000037237"/>
    </source>
</evidence>
<gene>
    <name evidence="2" type="ORF">AC477_04175</name>
</gene>
<dbReference type="PATRIC" id="fig|1685124.3.peg.821"/>
<name>A0A0M0BS70_9ARCH</name>
<dbReference type="InterPro" id="IPR005913">
    <property type="entry name" value="dTDP_dehydrorham_reduct"/>
</dbReference>
<dbReference type="Gene3D" id="3.90.25.10">
    <property type="entry name" value="UDP-galactose 4-epimerase, domain 1"/>
    <property type="match status" value="1"/>
</dbReference>
<feature type="domain" description="RmlD-like substrate binding" evidence="1">
    <location>
        <begin position="1"/>
        <end position="278"/>
    </location>
</feature>
<proteinExistence type="predicted"/>
<dbReference type="PANTHER" id="PTHR10491">
    <property type="entry name" value="DTDP-4-DEHYDRORHAMNOSE REDUCTASE"/>
    <property type="match status" value="1"/>
</dbReference>
<dbReference type="Pfam" id="PF04321">
    <property type="entry name" value="RmlD_sub_bind"/>
    <property type="match status" value="1"/>
</dbReference>
<sequence length="284" mass="31979">MKITVIGCTGQFGTDLMQTLSKEHEVIGLNHNDIEVANYDSCLILKQNHPDIIINTAAFHKTDQCEKEPLKTFSVNSLGARNVALISKEINATIVFVSTDYVFDGSQNKPYTENDTPFPLSTYGISKLAAEHFTRQNPKYYTIRIASVFGSAGASGKGGNFVETMIKKAKNNETINVVEDMWMSPTYTKDAALALKEILEHQLPFGIYHATNKGYCSWYHFAKQIFHICSLNPILNPIPTDPNYGNAKRPRFSALRSIKLPIYNLEPREWKEALRAYLIEKGHI</sequence>
<dbReference type="PANTHER" id="PTHR10491:SF4">
    <property type="entry name" value="METHIONINE ADENOSYLTRANSFERASE 2 SUBUNIT BETA"/>
    <property type="match status" value="1"/>
</dbReference>
<comment type="caution">
    <text evidence="2">The sequence shown here is derived from an EMBL/GenBank/DDBJ whole genome shotgun (WGS) entry which is preliminary data.</text>
</comment>
<dbReference type="EMBL" id="LFWU01000099">
    <property type="protein sequence ID" value="KON31438.1"/>
    <property type="molecule type" value="Genomic_DNA"/>
</dbReference>
<dbReference type="Proteomes" id="UP000037237">
    <property type="component" value="Unassembled WGS sequence"/>
</dbReference>
<protein>
    <submittedName>
        <fullName evidence="2">dTDP-4-dehydrorhamnose reductase</fullName>
    </submittedName>
</protein>
<evidence type="ECO:0000259" key="1">
    <source>
        <dbReference type="Pfam" id="PF04321"/>
    </source>
</evidence>
<dbReference type="NCBIfam" id="TIGR01214">
    <property type="entry name" value="rmlD"/>
    <property type="match status" value="1"/>
</dbReference>
<dbReference type="CDD" id="cd05254">
    <property type="entry name" value="dTDP_HR_like_SDR_e"/>
    <property type="match status" value="1"/>
</dbReference>
<organism evidence="2 3">
    <name type="scientific">miscellaneous Crenarchaeota group-1 archaeon SG8-32-1</name>
    <dbReference type="NCBI Taxonomy" id="1685124"/>
    <lineage>
        <taxon>Archaea</taxon>
        <taxon>Candidatus Bathyarchaeota</taxon>
        <taxon>MCG-1</taxon>
    </lineage>
</organism>
<reference evidence="2 3" key="1">
    <citation type="submission" date="2015-06" db="EMBL/GenBank/DDBJ databases">
        <title>New insights into the roles of widespread benthic archaea in carbon and nitrogen cycling.</title>
        <authorList>
            <person name="Lazar C.S."/>
            <person name="Baker B.J."/>
            <person name="Seitz K.W."/>
            <person name="Hyde A.S."/>
            <person name="Dick G.J."/>
            <person name="Hinrichs K.-U."/>
            <person name="Teske A.P."/>
        </authorList>
    </citation>
    <scope>NUCLEOTIDE SEQUENCE [LARGE SCALE GENOMIC DNA]</scope>
    <source>
        <strain evidence="2">SG8-32-1</strain>
    </source>
</reference>
<evidence type="ECO:0000313" key="2">
    <source>
        <dbReference type="EMBL" id="KON31438.1"/>
    </source>
</evidence>
<dbReference type="InterPro" id="IPR036291">
    <property type="entry name" value="NAD(P)-bd_dom_sf"/>
</dbReference>
<dbReference type="GO" id="GO:0008831">
    <property type="term" value="F:dTDP-4-dehydrorhamnose reductase activity"/>
    <property type="evidence" value="ECO:0007669"/>
    <property type="project" value="TreeGrafter"/>
</dbReference>